<keyword evidence="5" id="KW-0378">Hydrolase</keyword>
<dbReference type="PANTHER" id="PTHR10030:SF37">
    <property type="entry name" value="ALPHA-L-FUCOSIDASE-RELATED"/>
    <property type="match status" value="1"/>
</dbReference>
<dbReference type="InterPro" id="IPR016286">
    <property type="entry name" value="FUC_metazoa-typ"/>
</dbReference>
<comment type="caution">
    <text evidence="10">The sequence shown here is derived from an EMBL/GenBank/DDBJ whole genome shotgun (WGS) entry which is preliminary data.</text>
</comment>
<evidence type="ECO:0000313" key="11">
    <source>
        <dbReference type="EMBL" id="MDU0272148.1"/>
    </source>
</evidence>
<feature type="domain" description="Glycoside hydrolase family 29 N-terminal" evidence="8">
    <location>
        <begin position="42"/>
        <end position="403"/>
    </location>
</feature>
<evidence type="ECO:0000256" key="7">
    <source>
        <dbReference type="SAM" id="SignalP"/>
    </source>
</evidence>
<gene>
    <name evidence="10" type="ORF">F2Y61_00060</name>
    <name evidence="11" type="ORF">RVH45_20135</name>
</gene>
<name>A0A5M5ZY49_9BACT</name>
<dbReference type="GO" id="GO:0006004">
    <property type="term" value="P:fucose metabolic process"/>
    <property type="evidence" value="ECO:0007669"/>
    <property type="project" value="InterPro"/>
</dbReference>
<sequence>MKKLLILIVTFVAVTASAQQEPPPRKSIELSGGRAADFPVGPFTDSWESLKDNYKTPQWFIDAKFGIFIHWGVYSVAATGSEWYPRHMYGALLKHHTENWGNPKKFGYKDFIPLFTAEKFDPDTWAILFKEAGAKYVIPTAEHHDGFALYDSKLTRWDAKDMGPKRDLIGDLAKAVRRQGIKFGVSNHRMEHWDFMYPTAATEHDLYDPEYADFYGPPQKPDKNKASAMGPSAEEVMEGKEAPQDQGFLEEWLARCQEIIDKYQPDILWFDNGINSRSLDPLKLRLAAYYYNRAAQWDKPVSLSTKHDAYLYGTITDYERQGRAPKDITSHYWQVDEPIGNKFGYIEGLQIQSSSQIISKLVENISRNGNLCLNISPKADGTIPENQQEVLRQIGHWMKINGEAVYGTHAWMVYGEGPTVEKNKSEFDWRFTQKDKSTFYAYMMKWRGGKVVIKSFNIVNLGKIKKVELLGYDKHIKFVQTDEALEIVLPSENPNINISVVKVEI</sequence>
<reference evidence="11" key="2">
    <citation type="submission" date="2023-10" db="EMBL/GenBank/DDBJ databases">
        <title>Genome of Potential pathogenic bacteria in Crohn's disease.</title>
        <authorList>
            <person name="Rodriguez-Palacios A."/>
        </authorList>
    </citation>
    <scope>NUCLEOTIDE SEQUENCE</scope>
    <source>
        <strain evidence="11">CavFT-hAR62</strain>
    </source>
</reference>
<feature type="domain" description="Alpha-L-fucosidase C-terminal" evidence="9">
    <location>
        <begin position="430"/>
        <end position="494"/>
    </location>
</feature>
<organism evidence="10 12">
    <name type="scientific">Phocaeicola dorei</name>
    <dbReference type="NCBI Taxonomy" id="357276"/>
    <lineage>
        <taxon>Bacteria</taxon>
        <taxon>Pseudomonadati</taxon>
        <taxon>Bacteroidota</taxon>
        <taxon>Bacteroidia</taxon>
        <taxon>Bacteroidales</taxon>
        <taxon>Bacteroidaceae</taxon>
        <taxon>Phocaeicola</taxon>
    </lineage>
</organism>
<dbReference type="GO" id="GO:0005764">
    <property type="term" value="C:lysosome"/>
    <property type="evidence" value="ECO:0007669"/>
    <property type="project" value="TreeGrafter"/>
</dbReference>
<accession>A0A5M5ZY49</accession>
<evidence type="ECO:0000256" key="1">
    <source>
        <dbReference type="ARBA" id="ARBA00004071"/>
    </source>
</evidence>
<dbReference type="EMBL" id="VVZB01000001">
    <property type="protein sequence ID" value="KAA5386261.1"/>
    <property type="molecule type" value="Genomic_DNA"/>
</dbReference>
<dbReference type="InterPro" id="IPR000933">
    <property type="entry name" value="Glyco_hydro_29"/>
</dbReference>
<comment type="similarity">
    <text evidence="2">Belongs to the glycosyl hydrolase 29 family.</text>
</comment>
<dbReference type="SUPFAM" id="SSF51445">
    <property type="entry name" value="(Trans)glycosidases"/>
    <property type="match status" value="1"/>
</dbReference>
<evidence type="ECO:0000256" key="3">
    <source>
        <dbReference type="ARBA" id="ARBA00012662"/>
    </source>
</evidence>
<comment type="function">
    <text evidence="1">Alpha-L-fucosidase is responsible for hydrolyzing the alpha-1,6-linked fucose joined to the reducing-end N-acetylglucosamine of the carbohydrate moieties of glycoproteins.</text>
</comment>
<evidence type="ECO:0000313" key="12">
    <source>
        <dbReference type="Proteomes" id="UP000347681"/>
    </source>
</evidence>
<dbReference type="RefSeq" id="WP_149940563.1">
    <property type="nucleotide sequence ID" value="NZ_BAABZF010000001.1"/>
</dbReference>
<dbReference type="PANTHER" id="PTHR10030">
    <property type="entry name" value="ALPHA-L-FUCOSIDASE"/>
    <property type="match status" value="1"/>
</dbReference>
<dbReference type="Gene3D" id="3.20.20.80">
    <property type="entry name" value="Glycosidases"/>
    <property type="match status" value="1"/>
</dbReference>
<dbReference type="GO" id="GO:0016139">
    <property type="term" value="P:glycoside catabolic process"/>
    <property type="evidence" value="ECO:0007669"/>
    <property type="project" value="TreeGrafter"/>
</dbReference>
<dbReference type="Proteomes" id="UP001181086">
    <property type="component" value="Unassembled WGS sequence"/>
</dbReference>
<dbReference type="Pfam" id="PF01120">
    <property type="entry name" value="Alpha_L_fucos"/>
    <property type="match status" value="1"/>
</dbReference>
<keyword evidence="4 7" id="KW-0732">Signal</keyword>
<dbReference type="Pfam" id="PF16757">
    <property type="entry name" value="Fucosidase_C"/>
    <property type="match status" value="1"/>
</dbReference>
<dbReference type="EC" id="3.2.1.51" evidence="3"/>
<evidence type="ECO:0000256" key="4">
    <source>
        <dbReference type="ARBA" id="ARBA00022729"/>
    </source>
</evidence>
<proteinExistence type="inferred from homology"/>
<dbReference type="InterPro" id="IPR017853">
    <property type="entry name" value="GH"/>
</dbReference>
<dbReference type="PIRSF" id="PIRSF001092">
    <property type="entry name" value="Alpha-L-fucosidase"/>
    <property type="match status" value="1"/>
</dbReference>
<dbReference type="InterPro" id="IPR057739">
    <property type="entry name" value="Glyco_hydro_29_N"/>
</dbReference>
<dbReference type="Proteomes" id="UP000347681">
    <property type="component" value="Unassembled WGS sequence"/>
</dbReference>
<evidence type="ECO:0000259" key="8">
    <source>
        <dbReference type="Pfam" id="PF01120"/>
    </source>
</evidence>
<evidence type="ECO:0000256" key="6">
    <source>
        <dbReference type="ARBA" id="ARBA00023295"/>
    </source>
</evidence>
<dbReference type="AlphaFoldDB" id="A0A5M5ZY49"/>
<dbReference type="InterPro" id="IPR013780">
    <property type="entry name" value="Glyco_hydro_b"/>
</dbReference>
<dbReference type="SMART" id="SM00812">
    <property type="entry name" value="Alpha_L_fucos"/>
    <property type="match status" value="1"/>
</dbReference>
<dbReference type="Gene3D" id="2.60.40.1180">
    <property type="entry name" value="Golgi alpha-mannosidase II"/>
    <property type="match status" value="1"/>
</dbReference>
<evidence type="ECO:0000313" key="10">
    <source>
        <dbReference type="EMBL" id="KAA5386261.1"/>
    </source>
</evidence>
<protein>
    <recommendedName>
        <fullName evidence="3">alpha-L-fucosidase</fullName>
        <ecNumber evidence="3">3.2.1.51</ecNumber>
    </recommendedName>
</protein>
<dbReference type="GO" id="GO:0004560">
    <property type="term" value="F:alpha-L-fucosidase activity"/>
    <property type="evidence" value="ECO:0007669"/>
    <property type="project" value="InterPro"/>
</dbReference>
<reference evidence="10 12" key="1">
    <citation type="journal article" date="2019" name="Nat. Med.">
        <title>A library of human gut bacterial isolates paired with longitudinal multiomics data enables mechanistic microbiome research.</title>
        <authorList>
            <person name="Poyet M."/>
            <person name="Groussin M."/>
            <person name="Gibbons S.M."/>
            <person name="Avila-Pacheco J."/>
            <person name="Jiang X."/>
            <person name="Kearney S.M."/>
            <person name="Perrotta A.R."/>
            <person name="Berdy B."/>
            <person name="Zhao S."/>
            <person name="Lieberman T.D."/>
            <person name="Swanson P.K."/>
            <person name="Smith M."/>
            <person name="Roesemann S."/>
            <person name="Alexander J.E."/>
            <person name="Rich S.A."/>
            <person name="Livny J."/>
            <person name="Vlamakis H."/>
            <person name="Clish C."/>
            <person name="Bullock K."/>
            <person name="Deik A."/>
            <person name="Scott J."/>
            <person name="Pierce K.A."/>
            <person name="Xavier R.J."/>
            <person name="Alm E.J."/>
        </authorList>
    </citation>
    <scope>NUCLEOTIDE SEQUENCE [LARGE SCALE GENOMIC DNA]</scope>
    <source>
        <strain evidence="10 12">BIOML-A5</strain>
    </source>
</reference>
<feature type="chain" id="PRO_5024454244" description="alpha-L-fucosidase" evidence="7">
    <location>
        <begin position="19"/>
        <end position="505"/>
    </location>
</feature>
<dbReference type="EMBL" id="JAWDEV010000012">
    <property type="protein sequence ID" value="MDU0272148.1"/>
    <property type="molecule type" value="Genomic_DNA"/>
</dbReference>
<evidence type="ECO:0000256" key="5">
    <source>
        <dbReference type="ARBA" id="ARBA00022801"/>
    </source>
</evidence>
<dbReference type="InterPro" id="IPR031919">
    <property type="entry name" value="Fucosidase_C"/>
</dbReference>
<evidence type="ECO:0000256" key="2">
    <source>
        <dbReference type="ARBA" id="ARBA00007951"/>
    </source>
</evidence>
<evidence type="ECO:0000259" key="9">
    <source>
        <dbReference type="Pfam" id="PF16757"/>
    </source>
</evidence>
<keyword evidence="6" id="KW-0326">Glycosidase</keyword>
<feature type="signal peptide" evidence="7">
    <location>
        <begin position="1"/>
        <end position="18"/>
    </location>
</feature>